<sequence>MSPSNQSSRRKASRDNPPSFSVPSSLVEGYLRTIRRRFRFRPLSPKGISGKSAVAFGSVLSRRLVSQANPPSLSVSSSLAGGYLRPIRRRFRFRPLSQRDISGQFAVAFGSVLSRRGLSQANPPSLSVPSSLEERCLMPIRRRFRFRPLSQGGISGQSAVAFGFVLSRRGVSHAYPPSLSVTSFSQRGISGQSAVTFSSVLSRRGVSQGNPPSLSVTSSLAEGHLRPIRRHLQFRPLSQRGISGQSAVAFDSVLSRRGASKENLQMLSVPSPLAGG</sequence>
<dbReference type="AlphaFoldDB" id="A0AAV6VMP0"/>
<reference evidence="2 3" key="1">
    <citation type="journal article" date="2022" name="Nat. Ecol. Evol.">
        <title>A masculinizing supergene underlies an exaggerated male reproductive morph in a spider.</title>
        <authorList>
            <person name="Hendrickx F."/>
            <person name="De Corte Z."/>
            <person name="Sonet G."/>
            <person name="Van Belleghem S.M."/>
            <person name="Kostlbacher S."/>
            <person name="Vangestel C."/>
        </authorList>
    </citation>
    <scope>NUCLEOTIDE SEQUENCE [LARGE SCALE GENOMIC DNA]</scope>
    <source>
        <strain evidence="2">W744_W776</strain>
    </source>
</reference>
<evidence type="ECO:0000313" key="2">
    <source>
        <dbReference type="EMBL" id="KAG8197184.1"/>
    </source>
</evidence>
<evidence type="ECO:0000313" key="3">
    <source>
        <dbReference type="Proteomes" id="UP000827092"/>
    </source>
</evidence>
<keyword evidence="3" id="KW-1185">Reference proteome</keyword>
<comment type="caution">
    <text evidence="2">The sequence shown here is derived from an EMBL/GenBank/DDBJ whole genome shotgun (WGS) entry which is preliminary data.</text>
</comment>
<evidence type="ECO:0000256" key="1">
    <source>
        <dbReference type="SAM" id="MobiDB-lite"/>
    </source>
</evidence>
<feature type="region of interest" description="Disordered" evidence="1">
    <location>
        <begin position="1"/>
        <end position="23"/>
    </location>
</feature>
<gene>
    <name evidence="2" type="ORF">JTE90_011342</name>
</gene>
<dbReference type="Proteomes" id="UP000827092">
    <property type="component" value="Unassembled WGS sequence"/>
</dbReference>
<organism evidence="2 3">
    <name type="scientific">Oedothorax gibbosus</name>
    <dbReference type="NCBI Taxonomy" id="931172"/>
    <lineage>
        <taxon>Eukaryota</taxon>
        <taxon>Metazoa</taxon>
        <taxon>Ecdysozoa</taxon>
        <taxon>Arthropoda</taxon>
        <taxon>Chelicerata</taxon>
        <taxon>Arachnida</taxon>
        <taxon>Araneae</taxon>
        <taxon>Araneomorphae</taxon>
        <taxon>Entelegynae</taxon>
        <taxon>Araneoidea</taxon>
        <taxon>Linyphiidae</taxon>
        <taxon>Erigoninae</taxon>
        <taxon>Oedothorax</taxon>
    </lineage>
</organism>
<name>A0AAV6VMP0_9ARAC</name>
<protein>
    <submittedName>
        <fullName evidence="2">Uncharacterized protein</fullName>
    </submittedName>
</protein>
<proteinExistence type="predicted"/>
<accession>A0AAV6VMP0</accession>
<dbReference type="EMBL" id="JAFNEN010000058">
    <property type="protein sequence ID" value="KAG8197184.1"/>
    <property type="molecule type" value="Genomic_DNA"/>
</dbReference>